<dbReference type="InterPro" id="IPR027417">
    <property type="entry name" value="P-loop_NTPase"/>
</dbReference>
<keyword evidence="6" id="KW-0342">GTP-binding</keyword>
<dbReference type="PANTHER" id="PTHR24070">
    <property type="entry name" value="RAS, DI-RAS, AND RHEB FAMILY MEMBERS OF SMALL GTPASE SUPERFAMILY"/>
    <property type="match status" value="1"/>
</dbReference>
<evidence type="ECO:0000313" key="10">
    <source>
        <dbReference type="Proteomes" id="UP001642409"/>
    </source>
</evidence>
<evidence type="ECO:0000256" key="1">
    <source>
        <dbReference type="ARBA" id="ARBA00004236"/>
    </source>
</evidence>
<comment type="subcellular location">
    <subcellularLocation>
        <location evidence="1">Cell membrane</location>
    </subcellularLocation>
</comment>
<dbReference type="Proteomes" id="UP001642409">
    <property type="component" value="Unassembled WGS sequence"/>
</dbReference>
<evidence type="ECO:0000256" key="3">
    <source>
        <dbReference type="ARBA" id="ARBA00022475"/>
    </source>
</evidence>
<gene>
    <name evidence="8" type="ORF">HINF_LOCUS13343</name>
    <name evidence="9" type="ORF">HINF_LOCUS26539</name>
</gene>
<dbReference type="GO" id="GO:0007165">
    <property type="term" value="P:signal transduction"/>
    <property type="evidence" value="ECO:0007669"/>
    <property type="project" value="InterPro"/>
</dbReference>
<evidence type="ECO:0000256" key="4">
    <source>
        <dbReference type="ARBA" id="ARBA00022741"/>
    </source>
</evidence>
<dbReference type="GO" id="GO:0003925">
    <property type="term" value="F:G protein activity"/>
    <property type="evidence" value="ECO:0007669"/>
    <property type="project" value="UniProtKB-EC"/>
</dbReference>
<evidence type="ECO:0000256" key="2">
    <source>
        <dbReference type="ARBA" id="ARBA00011984"/>
    </source>
</evidence>
<evidence type="ECO:0000313" key="8">
    <source>
        <dbReference type="EMBL" id="CAI9925698.1"/>
    </source>
</evidence>
<evidence type="ECO:0000256" key="6">
    <source>
        <dbReference type="ARBA" id="ARBA00023134"/>
    </source>
</evidence>
<proteinExistence type="predicted"/>
<dbReference type="SUPFAM" id="SSF52540">
    <property type="entry name" value="P-loop containing nucleoside triphosphate hydrolases"/>
    <property type="match status" value="1"/>
</dbReference>
<sequence>MADNTMRVVVVGTGAVGKSCITVRFALGKFAKKHDPTIEDFYRKAIEVDNEMTMLDILDTAGQEEFSALRDSYMYGGDGFIMVYAVNSINSFEEIEKLRAQLLRIKGKENVPMLLVGNKCDLEDREVTTEQGQQLADQYGCSFIEASARENINIQQIFTKIVQQIRTVQKEEGTQKKKVKGCKSV</sequence>
<dbReference type="SMART" id="SM00176">
    <property type="entry name" value="RAN"/>
    <property type="match status" value="1"/>
</dbReference>
<dbReference type="InterPro" id="IPR005225">
    <property type="entry name" value="Small_GTP-bd"/>
</dbReference>
<dbReference type="AlphaFoldDB" id="A0AA86NUH8"/>
<evidence type="ECO:0000313" key="9">
    <source>
        <dbReference type="EMBL" id="CAL6018590.1"/>
    </source>
</evidence>
<dbReference type="InterPro" id="IPR001806">
    <property type="entry name" value="Small_GTPase"/>
</dbReference>
<keyword evidence="7" id="KW-0472">Membrane</keyword>
<dbReference type="FunFam" id="3.40.50.300:FF:000343">
    <property type="entry name" value="Ras family gtpase"/>
    <property type="match status" value="1"/>
</dbReference>
<dbReference type="NCBIfam" id="TIGR00231">
    <property type="entry name" value="small_GTP"/>
    <property type="match status" value="1"/>
</dbReference>
<keyword evidence="4" id="KW-0547">Nucleotide-binding</keyword>
<dbReference type="Gene3D" id="3.40.50.300">
    <property type="entry name" value="P-loop containing nucleotide triphosphate hydrolases"/>
    <property type="match status" value="1"/>
</dbReference>
<dbReference type="GO" id="GO:0005525">
    <property type="term" value="F:GTP binding"/>
    <property type="evidence" value="ECO:0007669"/>
    <property type="project" value="UniProtKB-KW"/>
</dbReference>
<dbReference type="EMBL" id="CAXDID020000081">
    <property type="protein sequence ID" value="CAL6018590.1"/>
    <property type="molecule type" value="Genomic_DNA"/>
</dbReference>
<dbReference type="SMART" id="SM00174">
    <property type="entry name" value="RHO"/>
    <property type="match status" value="1"/>
</dbReference>
<dbReference type="PROSITE" id="PS51419">
    <property type="entry name" value="RAB"/>
    <property type="match status" value="1"/>
</dbReference>
<dbReference type="CDD" id="cd00876">
    <property type="entry name" value="Ras"/>
    <property type="match status" value="1"/>
</dbReference>
<dbReference type="GO" id="GO:0005886">
    <property type="term" value="C:plasma membrane"/>
    <property type="evidence" value="ECO:0007669"/>
    <property type="project" value="UniProtKB-SubCell"/>
</dbReference>
<dbReference type="EC" id="3.6.5.2" evidence="2"/>
<dbReference type="PROSITE" id="PS51421">
    <property type="entry name" value="RAS"/>
    <property type="match status" value="1"/>
</dbReference>
<keyword evidence="10" id="KW-1185">Reference proteome</keyword>
<reference evidence="8" key="1">
    <citation type="submission" date="2023-06" db="EMBL/GenBank/DDBJ databases">
        <authorList>
            <person name="Kurt Z."/>
        </authorList>
    </citation>
    <scope>NUCLEOTIDE SEQUENCE</scope>
</reference>
<evidence type="ECO:0000256" key="7">
    <source>
        <dbReference type="ARBA" id="ARBA00023136"/>
    </source>
</evidence>
<dbReference type="Pfam" id="PF00071">
    <property type="entry name" value="Ras"/>
    <property type="match status" value="1"/>
</dbReference>
<dbReference type="InterPro" id="IPR020849">
    <property type="entry name" value="Small_GTPase_Ras-type"/>
</dbReference>
<reference evidence="9 10" key="2">
    <citation type="submission" date="2024-07" db="EMBL/GenBank/DDBJ databases">
        <authorList>
            <person name="Akdeniz Z."/>
        </authorList>
    </citation>
    <scope>NUCLEOTIDE SEQUENCE [LARGE SCALE GENOMIC DNA]</scope>
</reference>
<keyword evidence="3" id="KW-1003">Cell membrane</keyword>
<name>A0AA86NUH8_9EUKA</name>
<dbReference type="PRINTS" id="PR00449">
    <property type="entry name" value="RASTRNSFRMNG"/>
</dbReference>
<organism evidence="8">
    <name type="scientific">Hexamita inflata</name>
    <dbReference type="NCBI Taxonomy" id="28002"/>
    <lineage>
        <taxon>Eukaryota</taxon>
        <taxon>Metamonada</taxon>
        <taxon>Diplomonadida</taxon>
        <taxon>Hexamitidae</taxon>
        <taxon>Hexamitinae</taxon>
        <taxon>Hexamita</taxon>
    </lineage>
</organism>
<dbReference type="SMART" id="SM00175">
    <property type="entry name" value="RAB"/>
    <property type="match status" value="1"/>
</dbReference>
<keyword evidence="5" id="KW-0378">Hydrolase</keyword>
<protein>
    <recommendedName>
        <fullName evidence="2">small monomeric GTPase</fullName>
        <ecNumber evidence="2">3.6.5.2</ecNumber>
    </recommendedName>
</protein>
<accession>A0AA86NUH8</accession>
<dbReference type="SMART" id="SM00173">
    <property type="entry name" value="RAS"/>
    <property type="match status" value="1"/>
</dbReference>
<evidence type="ECO:0000256" key="5">
    <source>
        <dbReference type="ARBA" id="ARBA00022801"/>
    </source>
</evidence>
<dbReference type="PROSITE" id="PS51420">
    <property type="entry name" value="RHO"/>
    <property type="match status" value="1"/>
</dbReference>
<comment type="caution">
    <text evidence="8">The sequence shown here is derived from an EMBL/GenBank/DDBJ whole genome shotgun (WGS) entry which is preliminary data.</text>
</comment>
<dbReference type="EMBL" id="CATOUU010000347">
    <property type="protein sequence ID" value="CAI9925698.1"/>
    <property type="molecule type" value="Genomic_DNA"/>
</dbReference>